<dbReference type="AlphaFoldDB" id="A0A164Y501"/>
<reference evidence="2" key="1">
    <citation type="journal article" date="2016" name="Nat. Genet.">
        <title>A high-quality carrot genome assembly provides new insights into carotenoid accumulation and asterid genome evolution.</title>
        <authorList>
            <person name="Iorizzo M."/>
            <person name="Ellison S."/>
            <person name="Senalik D."/>
            <person name="Zeng P."/>
            <person name="Satapoomin P."/>
            <person name="Huang J."/>
            <person name="Bowman M."/>
            <person name="Iovene M."/>
            <person name="Sanseverino W."/>
            <person name="Cavagnaro P."/>
            <person name="Yildiz M."/>
            <person name="Macko-Podgorni A."/>
            <person name="Moranska E."/>
            <person name="Grzebelus E."/>
            <person name="Grzebelus D."/>
            <person name="Ashrafi H."/>
            <person name="Zheng Z."/>
            <person name="Cheng S."/>
            <person name="Spooner D."/>
            <person name="Van Deynze A."/>
            <person name="Simon P."/>
        </authorList>
    </citation>
    <scope>NUCLEOTIDE SEQUENCE</scope>
    <source>
        <tissue evidence="2">Leaf</tissue>
    </source>
</reference>
<evidence type="ECO:0000259" key="1">
    <source>
        <dbReference type="Pfam" id="PF19633"/>
    </source>
</evidence>
<dbReference type="EMBL" id="CP093347">
    <property type="protein sequence ID" value="WOH00339.1"/>
    <property type="molecule type" value="Genomic_DNA"/>
</dbReference>
<keyword evidence="3" id="KW-1185">Reference proteome</keyword>
<dbReference type="PANTHER" id="PTHR46655">
    <property type="entry name" value="HISTONE-LYSINE N-METHYLTRANSFERASE ATXR3"/>
    <property type="match status" value="1"/>
</dbReference>
<dbReference type="PANTHER" id="PTHR46655:SF1">
    <property type="entry name" value="HISTONE-LYSINE N-METHYLTRANSFERASE ATXR3"/>
    <property type="match status" value="1"/>
</dbReference>
<evidence type="ECO:0000313" key="3">
    <source>
        <dbReference type="Proteomes" id="UP000077755"/>
    </source>
</evidence>
<name>A0A164Y501_DAUCS</name>
<dbReference type="Proteomes" id="UP000077755">
    <property type="component" value="Chromosome 5"/>
</dbReference>
<gene>
    <name evidence="2" type="ORF">DCAR_0519698</name>
</gene>
<dbReference type="InterPro" id="IPR045606">
    <property type="entry name" value="ATXR3_C"/>
</dbReference>
<dbReference type="Gramene" id="KZM93985">
    <property type="protein sequence ID" value="KZM93985"/>
    <property type="gene ID" value="DCAR_017230"/>
</dbReference>
<dbReference type="Pfam" id="PF19633">
    <property type="entry name" value="SDG2_C"/>
    <property type="match status" value="1"/>
</dbReference>
<proteinExistence type="predicted"/>
<reference evidence="2" key="2">
    <citation type="submission" date="2022-03" db="EMBL/GenBank/DDBJ databases">
        <title>Draft title - Genomic analysis of global carrot germplasm unveils the trajectory of domestication and the origin of high carotenoid orange carrot.</title>
        <authorList>
            <person name="Iorizzo M."/>
            <person name="Ellison S."/>
            <person name="Senalik D."/>
            <person name="Macko-Podgorni A."/>
            <person name="Grzebelus D."/>
            <person name="Bostan H."/>
            <person name="Rolling W."/>
            <person name="Curaba J."/>
            <person name="Simon P."/>
        </authorList>
    </citation>
    <scope>NUCLEOTIDE SEQUENCE</scope>
    <source>
        <tissue evidence="2">Leaf</tissue>
    </source>
</reference>
<feature type="domain" description="ATXR3 C-terminal" evidence="1">
    <location>
        <begin position="25"/>
        <end position="144"/>
    </location>
</feature>
<sequence length="156" mass="17404">MTRGLVSVPVISLLSLLETIADGCQVLKDCRGILDRHQLMLEVCELNSVSKDDCINVGKAEPGNCFLGGLSNWLIAYSTYLVRFINSKRVKLPDENLRHSVVEKKKYFAEFTMEVEKTDAEVQAEGVCNQQLQNLTLMPDKVYAIYFAAATRNNGA</sequence>
<protein>
    <recommendedName>
        <fullName evidence="1">ATXR3 C-terminal domain-containing protein</fullName>
    </recommendedName>
</protein>
<evidence type="ECO:0000313" key="2">
    <source>
        <dbReference type="EMBL" id="WOH00339.1"/>
    </source>
</evidence>
<accession>A0A164Y501</accession>
<organism evidence="2 3">
    <name type="scientific">Daucus carota subsp. sativus</name>
    <name type="common">Carrot</name>
    <dbReference type="NCBI Taxonomy" id="79200"/>
    <lineage>
        <taxon>Eukaryota</taxon>
        <taxon>Viridiplantae</taxon>
        <taxon>Streptophyta</taxon>
        <taxon>Embryophyta</taxon>
        <taxon>Tracheophyta</taxon>
        <taxon>Spermatophyta</taxon>
        <taxon>Magnoliopsida</taxon>
        <taxon>eudicotyledons</taxon>
        <taxon>Gunneridae</taxon>
        <taxon>Pentapetalae</taxon>
        <taxon>asterids</taxon>
        <taxon>campanulids</taxon>
        <taxon>Apiales</taxon>
        <taxon>Apiaceae</taxon>
        <taxon>Apioideae</taxon>
        <taxon>Scandiceae</taxon>
        <taxon>Daucinae</taxon>
        <taxon>Daucus</taxon>
        <taxon>Daucus sect. Daucus</taxon>
    </lineage>
</organism>